<gene>
    <name evidence="2" type="ORF">JR316_012853</name>
</gene>
<feature type="region of interest" description="Disordered" evidence="1">
    <location>
        <begin position="219"/>
        <end position="241"/>
    </location>
</feature>
<sequence>MRIEKIRQWSSLEQDLSRMSHYLSTLTKCNVLKPVGPWAFGYSKRHTSRANAIHALERSRDWFALWMGLLSYLITVAETRGKELQEYPGLSSSTWVEYLLEKHCKEAWLESFLCSEICDYTRGSRVGVFIDLQSLGKVDCLQPSVEWFCQWGIPVWYIWDGVYAKDPSKQYMAPLSHQLQLSTTTIAPQPSTIRERSKANDELFAYAWQEFFESREKRNQQQMETETMIKRRSREERTKNPPHSAKVFVWKEAGNSGIYVRVPVSPQERGDVLAMFSVHQVRYDSFANEYDCSQFFGPGDDYNEDNIENRENSLNLEVTAAELSERSCTLFHDVHDAPKISLIIPGYDDNNVSDWLPHYGEEGETIVDTAESEILDILRLYFGYTSPLPPVLVSSNKPISAEADQKNFLKYIGICWSSCPQKVFKRPRVIAAFKFLTRLCQNMPLTLNDECDLGRNHREYLRFNKRSQCVRNLTTSNGQKIYMFHFGSDRTMKWNLAVASASAAATICRLDARWSETEIAHFLLQHGIPFHTLQLSSDALWYQPLGPKPIKQRHPTRPSHYKFDVTDYAVYRERSAQVLLHNPAGRAALMAGGYHWRIAAPIVSFEVVFSGPVPQSGEYFTANDCNGDVYIDNKLTEFEEEVLSGLYECYTGQGNTIARKSWLPLHSIYQLSGQDYGRWTENSEVIFDIFDNRNSSAIKGLTNIQRQPQSSNKWRDGTRGSGQLRRGRQQLEKLASDLFSAHE</sequence>
<comment type="caution">
    <text evidence="2">The sequence shown here is derived from an EMBL/GenBank/DDBJ whole genome shotgun (WGS) entry which is preliminary data.</text>
</comment>
<feature type="region of interest" description="Disordered" evidence="1">
    <location>
        <begin position="705"/>
        <end position="726"/>
    </location>
</feature>
<reference evidence="2" key="1">
    <citation type="submission" date="2021-02" db="EMBL/GenBank/DDBJ databases">
        <title>Psilocybe cubensis genome.</title>
        <authorList>
            <person name="Mckernan K.J."/>
            <person name="Crawford S."/>
            <person name="Trippe A."/>
            <person name="Kane L.T."/>
            <person name="Mclaughlin S."/>
        </authorList>
    </citation>
    <scope>NUCLEOTIDE SEQUENCE [LARGE SCALE GENOMIC DNA]</scope>
    <source>
        <strain evidence="2">MGC-MH-2018</strain>
    </source>
</reference>
<feature type="compositionally biased region" description="Basic and acidic residues" evidence="1">
    <location>
        <begin position="227"/>
        <end position="239"/>
    </location>
</feature>
<protein>
    <submittedName>
        <fullName evidence="2">Uncharacterized protein</fullName>
    </submittedName>
</protein>
<proteinExistence type="predicted"/>
<evidence type="ECO:0000256" key="1">
    <source>
        <dbReference type="SAM" id="MobiDB-lite"/>
    </source>
</evidence>
<name>A0A8H7XJE8_PSICU</name>
<accession>A0A8H7XJE8</accession>
<dbReference type="AlphaFoldDB" id="A0A8H7XJE8"/>
<dbReference type="EMBL" id="JAFIQS010000020">
    <property type="protein sequence ID" value="KAG5162191.1"/>
    <property type="molecule type" value="Genomic_DNA"/>
</dbReference>
<evidence type="ECO:0000313" key="2">
    <source>
        <dbReference type="EMBL" id="KAG5162191.1"/>
    </source>
</evidence>
<organism evidence="2">
    <name type="scientific">Psilocybe cubensis</name>
    <name type="common">Psychedelic mushroom</name>
    <name type="synonym">Stropharia cubensis</name>
    <dbReference type="NCBI Taxonomy" id="181762"/>
    <lineage>
        <taxon>Eukaryota</taxon>
        <taxon>Fungi</taxon>
        <taxon>Dikarya</taxon>
        <taxon>Basidiomycota</taxon>
        <taxon>Agaricomycotina</taxon>
        <taxon>Agaricomycetes</taxon>
        <taxon>Agaricomycetidae</taxon>
        <taxon>Agaricales</taxon>
        <taxon>Agaricineae</taxon>
        <taxon>Strophariaceae</taxon>
        <taxon>Psilocybe</taxon>
    </lineage>
</organism>